<dbReference type="InterPro" id="IPR047151">
    <property type="entry name" value="RNZ2-like"/>
</dbReference>
<dbReference type="InterPro" id="IPR036866">
    <property type="entry name" value="RibonucZ/Hydroxyglut_hydro"/>
</dbReference>
<evidence type="ECO:0000256" key="3">
    <source>
        <dbReference type="ARBA" id="ARBA00007823"/>
    </source>
</evidence>
<evidence type="ECO:0000256" key="7">
    <source>
        <dbReference type="ARBA" id="ARBA00022723"/>
    </source>
</evidence>
<reference evidence="13 14" key="1">
    <citation type="submission" date="2014-03" db="EMBL/GenBank/DDBJ databases">
        <title>Draft genome of the hookworm Oesophagostomum dentatum.</title>
        <authorList>
            <person name="Mitreva M."/>
        </authorList>
    </citation>
    <scope>NUCLEOTIDE SEQUENCE [LARGE SCALE GENOMIC DNA]</scope>
    <source>
        <strain evidence="13 14">OD-Hann</strain>
    </source>
</reference>
<dbReference type="PANTHER" id="PTHR12553">
    <property type="entry name" value="ZINC PHOSPHODIESTERASE ELAC PROTEIN 2"/>
    <property type="match status" value="1"/>
</dbReference>
<comment type="cofactor">
    <cofactor evidence="2">
        <name>Zn(2+)</name>
        <dbReference type="ChEBI" id="CHEBI:29105"/>
    </cofactor>
</comment>
<evidence type="ECO:0000313" key="14">
    <source>
        <dbReference type="Proteomes" id="UP000053660"/>
    </source>
</evidence>
<evidence type="ECO:0000256" key="11">
    <source>
        <dbReference type="SAM" id="MobiDB-lite"/>
    </source>
</evidence>
<keyword evidence="9" id="KW-0378">Hydrolase</keyword>
<evidence type="ECO:0000259" key="12">
    <source>
        <dbReference type="Pfam" id="PF12706"/>
    </source>
</evidence>
<evidence type="ECO:0000256" key="9">
    <source>
        <dbReference type="ARBA" id="ARBA00022801"/>
    </source>
</evidence>
<evidence type="ECO:0000256" key="10">
    <source>
        <dbReference type="ARBA" id="ARBA00022833"/>
    </source>
</evidence>
<feature type="domain" description="Metallo-beta-lactamase" evidence="12">
    <location>
        <begin position="65"/>
        <end position="153"/>
    </location>
</feature>
<evidence type="ECO:0000313" key="13">
    <source>
        <dbReference type="EMBL" id="KHJ82719.1"/>
    </source>
</evidence>
<proteinExistence type="inferred from homology"/>
<keyword evidence="7" id="KW-0479">Metal-binding</keyword>
<dbReference type="InterPro" id="IPR001279">
    <property type="entry name" value="Metallo-B-lactamas"/>
</dbReference>
<dbReference type="GO" id="GO:0005739">
    <property type="term" value="C:mitochondrion"/>
    <property type="evidence" value="ECO:0007669"/>
    <property type="project" value="TreeGrafter"/>
</dbReference>
<dbReference type="AlphaFoldDB" id="A0A0B1SCS2"/>
<organism evidence="13 14">
    <name type="scientific">Oesophagostomum dentatum</name>
    <name type="common">Nodular worm</name>
    <dbReference type="NCBI Taxonomy" id="61180"/>
    <lineage>
        <taxon>Eukaryota</taxon>
        <taxon>Metazoa</taxon>
        <taxon>Ecdysozoa</taxon>
        <taxon>Nematoda</taxon>
        <taxon>Chromadorea</taxon>
        <taxon>Rhabditida</taxon>
        <taxon>Rhabditina</taxon>
        <taxon>Rhabditomorpha</taxon>
        <taxon>Strongyloidea</taxon>
        <taxon>Strongylidae</taxon>
        <taxon>Oesophagostomum</taxon>
    </lineage>
</organism>
<comment type="catalytic activity">
    <reaction evidence="1">
        <text>Endonucleolytic cleavage of RNA, removing extra 3' nucleotides from tRNA precursor, generating 3' termini of tRNAs. A 3'-hydroxy group is left at the tRNA terminus and a 5'-phosphoryl group is left at the trailer molecule.</text>
        <dbReference type="EC" id="3.1.26.11"/>
    </reaction>
</comment>
<dbReference type="Gene3D" id="3.60.15.10">
    <property type="entry name" value="Ribonuclease Z/Hydroxyacylglutathione hydrolase-like"/>
    <property type="match status" value="1"/>
</dbReference>
<keyword evidence="14" id="KW-1185">Reference proteome</keyword>
<evidence type="ECO:0000256" key="4">
    <source>
        <dbReference type="ARBA" id="ARBA00012477"/>
    </source>
</evidence>
<evidence type="ECO:0000256" key="8">
    <source>
        <dbReference type="ARBA" id="ARBA00022759"/>
    </source>
</evidence>
<evidence type="ECO:0000256" key="1">
    <source>
        <dbReference type="ARBA" id="ARBA00000402"/>
    </source>
</evidence>
<keyword evidence="8" id="KW-0255">Endonuclease</keyword>
<dbReference type="Pfam" id="PF12706">
    <property type="entry name" value="Lactamase_B_2"/>
    <property type="match status" value="1"/>
</dbReference>
<gene>
    <name evidence="13" type="ORF">OESDEN_17586</name>
</gene>
<name>A0A0B1SCS2_OESDE</name>
<evidence type="ECO:0000256" key="2">
    <source>
        <dbReference type="ARBA" id="ARBA00001947"/>
    </source>
</evidence>
<evidence type="ECO:0000256" key="5">
    <source>
        <dbReference type="ARBA" id="ARBA00022694"/>
    </source>
</evidence>
<dbReference type="SUPFAM" id="SSF56281">
    <property type="entry name" value="Metallo-hydrolase/oxidoreductase"/>
    <property type="match status" value="1"/>
</dbReference>
<dbReference type="EMBL" id="KN577576">
    <property type="protein sequence ID" value="KHJ82719.1"/>
    <property type="molecule type" value="Genomic_DNA"/>
</dbReference>
<dbReference type="PANTHER" id="PTHR12553:SF49">
    <property type="entry name" value="ZINC PHOSPHODIESTERASE ELAC PROTEIN 2"/>
    <property type="match status" value="1"/>
</dbReference>
<comment type="similarity">
    <text evidence="3">Belongs to the RNase Z family.</text>
</comment>
<dbReference type="GO" id="GO:0042781">
    <property type="term" value="F:3'-tRNA processing endoribonuclease activity"/>
    <property type="evidence" value="ECO:0007669"/>
    <property type="project" value="UniProtKB-EC"/>
</dbReference>
<dbReference type="Proteomes" id="UP000053660">
    <property type="component" value="Unassembled WGS sequence"/>
</dbReference>
<sequence length="240" mass="27335">MCFCDLESLLEIVDISRHPITPPVSPGGPPLKRRRLPSPVLSACRNVIEQMPRQLFSEKTWNIQEIKAVQVHHTRMANGFVFGVGGKRVVFSGDTKPCDLLVEEGQDADLLVHEATFEDGHEADALKKKHSTMGQAVEIGRKMKAHHVILTHFSARYPKVPELPAYLEKCGNVGVAMDNLSVRFDQLSLVPKLIPIFREVYQEELFEIELRKESRNLKQKEERENKQKMELKSRENTVSN</sequence>
<dbReference type="GO" id="GO:0046872">
    <property type="term" value="F:metal ion binding"/>
    <property type="evidence" value="ECO:0007669"/>
    <property type="project" value="UniProtKB-KW"/>
</dbReference>
<accession>A0A0B1SCS2</accession>
<keyword evidence="5" id="KW-0819">tRNA processing</keyword>
<feature type="region of interest" description="Disordered" evidence="11">
    <location>
        <begin position="216"/>
        <end position="240"/>
    </location>
</feature>
<dbReference type="OrthoDB" id="527344at2759"/>
<evidence type="ECO:0000256" key="6">
    <source>
        <dbReference type="ARBA" id="ARBA00022722"/>
    </source>
</evidence>
<protein>
    <recommendedName>
        <fullName evidence="4">ribonuclease Z</fullName>
        <ecNumber evidence="4">3.1.26.11</ecNumber>
    </recommendedName>
</protein>
<keyword evidence="6" id="KW-0540">Nuclease</keyword>
<keyword evidence="10" id="KW-0862">Zinc</keyword>
<dbReference type="GO" id="GO:1990180">
    <property type="term" value="P:mitochondrial tRNA 3'-end processing"/>
    <property type="evidence" value="ECO:0007669"/>
    <property type="project" value="TreeGrafter"/>
</dbReference>
<dbReference type="EC" id="3.1.26.11" evidence="4"/>